<proteinExistence type="inferred from homology"/>
<dbReference type="SUPFAM" id="SSF52540">
    <property type="entry name" value="P-loop containing nucleoside triphosphate hydrolases"/>
    <property type="match status" value="1"/>
</dbReference>
<dbReference type="InterPro" id="IPR010285">
    <property type="entry name" value="DNA_helicase_pif1-like_DEAD"/>
</dbReference>
<dbReference type="InterPro" id="IPR025476">
    <property type="entry name" value="Helitron_helicase-like"/>
</dbReference>
<evidence type="ECO:0000313" key="5">
    <source>
        <dbReference type="EMBL" id="CEL53759.1"/>
    </source>
</evidence>
<organism evidence="5 6">
    <name type="scientific">Thanatephorus cucumeris (strain AG1-IB / isolate 7/3/14)</name>
    <name type="common">Lettuce bottom rot fungus</name>
    <name type="synonym">Rhizoctonia solani</name>
    <dbReference type="NCBI Taxonomy" id="1108050"/>
    <lineage>
        <taxon>Eukaryota</taxon>
        <taxon>Fungi</taxon>
        <taxon>Dikarya</taxon>
        <taxon>Basidiomycota</taxon>
        <taxon>Agaricomycotina</taxon>
        <taxon>Agaricomycetes</taxon>
        <taxon>Cantharellales</taxon>
        <taxon>Ceratobasidiaceae</taxon>
        <taxon>Rhizoctonia</taxon>
        <taxon>Rhizoctonia solani AG-1</taxon>
    </lineage>
</organism>
<feature type="region of interest" description="Disordered" evidence="2">
    <location>
        <begin position="130"/>
        <end position="171"/>
    </location>
</feature>
<dbReference type="GO" id="GO:0000723">
    <property type="term" value="P:telomere maintenance"/>
    <property type="evidence" value="ECO:0007669"/>
    <property type="project" value="InterPro"/>
</dbReference>
<protein>
    <recommendedName>
        <fullName evidence="1">ATP-dependent DNA helicase</fullName>
        <ecNumber evidence="1">5.6.2.3</ecNumber>
    </recommendedName>
</protein>
<dbReference type="EC" id="5.6.2.3" evidence="1"/>
<dbReference type="EMBL" id="LN679237">
    <property type="protein sequence ID" value="CEL53759.1"/>
    <property type="molecule type" value="Genomic_DNA"/>
</dbReference>
<gene>
    <name evidence="5" type="ORF">RSOLAG1IB_11497</name>
</gene>
<keyword evidence="1" id="KW-0233">DNA recombination</keyword>
<dbReference type="OrthoDB" id="3366231at2759"/>
<keyword evidence="1" id="KW-0547">Nucleotide-binding</keyword>
<keyword evidence="1" id="KW-0234">DNA repair</keyword>
<evidence type="ECO:0000259" key="3">
    <source>
        <dbReference type="Pfam" id="PF05970"/>
    </source>
</evidence>
<feature type="compositionally biased region" description="Acidic residues" evidence="2">
    <location>
        <begin position="144"/>
        <end position="160"/>
    </location>
</feature>
<comment type="similarity">
    <text evidence="1">Belongs to the helicase family.</text>
</comment>
<dbReference type="STRING" id="1108050.A0A0B7FA18"/>
<keyword evidence="1" id="KW-0378">Hydrolase</keyword>
<keyword evidence="1" id="KW-0227">DNA damage</keyword>
<dbReference type="InterPro" id="IPR027417">
    <property type="entry name" value="P-loop_NTPase"/>
</dbReference>
<evidence type="ECO:0000313" key="6">
    <source>
        <dbReference type="Proteomes" id="UP000059188"/>
    </source>
</evidence>
<sequence length="1387" mass="157520">MPPPPPLNLYGQQLNYGAIAPGRLYYQPQPYAYAPYGYGFANNYPVYVPPPYHIAPYYPPPPAYPPPIPHHYAHPYAHPPVHHAPYPHPFPDAQINPPPPLAQPPPIAPPVFNNRALSQQERRVEELRQVNIPQAPPPPPHMPEEDEPEEEEEDAPEEDGQQVNDAPPADPHILNAREQAKTQRNASIARLGQNRHQLGQMDIVCPDCQALHWIEERLSKSTIARPKFGRCCQSGQIQIALPKTPPNLLLRLWLHTHPLSPNFLSNIRKYNNAFAFTSFGFKSPQPPPPPGHGPTTFLIAGECYHSYSDLDAPGGTRPQYAQLYVLDSATAAEHRNQHNANEGTNRELMMDLSEMFLEHHIYARQFKQAHQRLAEQPAVNVSMTIRQNRTLDPRRYNLPTAQEIAIVIPDGQPDCERDIRIWRVGGGFQQISSWNPAYGCLHYVLLFPYGEHGFQYGMPVRDAAWRQGPCVQAANRVGEEADIHDDGGGAHRRKRKTVSELEYYSYLFFPREKINSQSPQPGPNDHFGSIFRARALFQQWLANSFVNIDESRLIWIANNQNTLRADLYRGVRDAVAQDNLQLGQAVGRIILPASYHGGGRQMQEKYQDSMAITRYLGPPQFFITMTANPQWPEIQHEVQILNQSANDRPDLIARVFELKKRALLKMVCTDGVLGKHRAHVYTIEFQKRGLPHMHLLLWTDRNSHIIEPSDVDEIICAEIPDPNVDPLLHHTVTTCMLHGPCGPERPDPRCYDAEKRTCKKGFYPLKPWRDETLMVNNSYPQYRRRNLGHVVEKEIDGRVFTLDNRNVVPYNPFLSRKFDCHINVETVVGIKAVCYIHKYVHKGEDRISYDLENPNEVQEHREGRYISASQAAWKIAGNNMASSCPNVVRLQYHLEDEENIVFHDDTPIAEILANRKDTMLLAFFKLNAHPVLAVRNLANSLVYQEIPQKFTWDQPNRKWKPRVRLTGSGIGRMPFIPATIGEKYYFRLLLTIVKGCTSFASVRTYEGQTYNTYRECCLARGLLEDDGEWHSCLQEAGLIQTGVQLRKLFVMILTLGHPTLPMTLWNSHKANICSDLAYHLRKRVPANRVITEEDTHDYGLYLIQQLIEDTGSTMEACHMNVHQQQWNEIIGDGNRLIQEQMQLGYDQTPGIAEAFQNQLNPAQSQAFDQIVQSTISSPGKVFFLDGPAGTGKTFLYKTLCYRLRSERKIVLCVASSGIAALLLPGGRTSHSRLKIPLKLKDNSTCNINKNSDLGRMIKRAKLIIWDEVPMQHKLCAHAFDKTARDLFDQPDLPFGGITVVFGGDFRQTLPVVPHGDRQEIIAASLRRSYIWGLLHKLHLNVNMRVQNDPEAANFAQFLLDVGLQPPSITTCLVTYANKAAFLVPGMA</sequence>
<keyword evidence="1" id="KW-0067">ATP-binding</keyword>
<comment type="catalytic activity">
    <reaction evidence="1">
        <text>ATP + H2O = ADP + phosphate + H(+)</text>
        <dbReference type="Rhea" id="RHEA:13065"/>
        <dbReference type="ChEBI" id="CHEBI:15377"/>
        <dbReference type="ChEBI" id="CHEBI:15378"/>
        <dbReference type="ChEBI" id="CHEBI:30616"/>
        <dbReference type="ChEBI" id="CHEBI:43474"/>
        <dbReference type="ChEBI" id="CHEBI:456216"/>
        <dbReference type="EC" id="5.6.2.3"/>
    </reaction>
</comment>
<dbReference type="GO" id="GO:0016887">
    <property type="term" value="F:ATP hydrolysis activity"/>
    <property type="evidence" value="ECO:0007669"/>
    <property type="project" value="RHEA"/>
</dbReference>
<accession>A0A0B7FA18</accession>
<keyword evidence="6" id="KW-1185">Reference proteome</keyword>
<feature type="domain" description="DNA helicase Pif1-like DEAD-box helicase" evidence="3">
    <location>
        <begin position="1158"/>
        <end position="1362"/>
    </location>
</feature>
<name>A0A0B7FA18_THACB</name>
<dbReference type="GO" id="GO:0006310">
    <property type="term" value="P:DNA recombination"/>
    <property type="evidence" value="ECO:0007669"/>
    <property type="project" value="UniProtKB-KW"/>
</dbReference>
<feature type="compositionally biased region" description="Pro residues" evidence="2">
    <location>
        <begin position="86"/>
        <end position="109"/>
    </location>
</feature>
<dbReference type="Proteomes" id="UP000059188">
    <property type="component" value="Unassembled WGS sequence"/>
</dbReference>
<keyword evidence="1" id="KW-0347">Helicase</keyword>
<dbReference type="Gene3D" id="3.40.50.300">
    <property type="entry name" value="P-loop containing nucleotide triphosphate hydrolases"/>
    <property type="match status" value="1"/>
</dbReference>
<dbReference type="Pfam" id="PF05970">
    <property type="entry name" value="PIF1"/>
    <property type="match status" value="1"/>
</dbReference>
<evidence type="ECO:0000259" key="4">
    <source>
        <dbReference type="Pfam" id="PF14214"/>
    </source>
</evidence>
<dbReference type="GO" id="GO:0043139">
    <property type="term" value="F:5'-3' DNA helicase activity"/>
    <property type="evidence" value="ECO:0007669"/>
    <property type="project" value="UniProtKB-EC"/>
</dbReference>
<dbReference type="PANTHER" id="PTHR10492">
    <property type="match status" value="1"/>
</dbReference>
<dbReference type="GO" id="GO:0005524">
    <property type="term" value="F:ATP binding"/>
    <property type="evidence" value="ECO:0007669"/>
    <property type="project" value="UniProtKB-KW"/>
</dbReference>
<dbReference type="GO" id="GO:0006281">
    <property type="term" value="P:DNA repair"/>
    <property type="evidence" value="ECO:0007669"/>
    <property type="project" value="UniProtKB-KW"/>
</dbReference>
<reference evidence="5 6" key="1">
    <citation type="submission" date="2014-11" db="EMBL/GenBank/DDBJ databases">
        <authorList>
            <person name="Wibberg Daniel"/>
        </authorList>
    </citation>
    <scope>NUCLEOTIDE SEQUENCE [LARGE SCALE GENOMIC DNA]</scope>
    <source>
        <strain evidence="5">Rhizoctonia solani AG1-IB 7/3/14</strain>
    </source>
</reference>
<feature type="domain" description="Helitron helicase-like" evidence="4">
    <location>
        <begin position="529"/>
        <end position="697"/>
    </location>
</feature>
<dbReference type="PANTHER" id="PTHR10492:SF57">
    <property type="entry name" value="ATP-DEPENDENT DNA HELICASE"/>
    <property type="match status" value="1"/>
</dbReference>
<evidence type="ECO:0000256" key="1">
    <source>
        <dbReference type="RuleBase" id="RU363044"/>
    </source>
</evidence>
<comment type="cofactor">
    <cofactor evidence="1">
        <name>Mg(2+)</name>
        <dbReference type="ChEBI" id="CHEBI:18420"/>
    </cofactor>
</comment>
<dbReference type="Pfam" id="PF14214">
    <property type="entry name" value="Helitron_like_N"/>
    <property type="match status" value="1"/>
</dbReference>
<evidence type="ECO:0000256" key="2">
    <source>
        <dbReference type="SAM" id="MobiDB-lite"/>
    </source>
</evidence>
<feature type="region of interest" description="Disordered" evidence="2">
    <location>
        <begin position="83"/>
        <end position="112"/>
    </location>
</feature>